<feature type="region of interest" description="Disordered" evidence="1">
    <location>
        <begin position="23"/>
        <end position="60"/>
    </location>
</feature>
<evidence type="ECO:0000256" key="1">
    <source>
        <dbReference type="SAM" id="MobiDB-lite"/>
    </source>
</evidence>
<feature type="compositionally biased region" description="Polar residues" evidence="1">
    <location>
        <begin position="23"/>
        <end position="33"/>
    </location>
</feature>
<gene>
    <name evidence="4" type="ORF">HQN59_24545</name>
</gene>
<keyword evidence="5" id="KW-1185">Reference proteome</keyword>
<dbReference type="InterPro" id="IPR005183">
    <property type="entry name" value="DUF305_CopM-like"/>
</dbReference>
<comment type="caution">
    <text evidence="4">The sequence shown here is derived from an EMBL/GenBank/DDBJ whole genome shotgun (WGS) entry which is preliminary data.</text>
</comment>
<name>A0A7Y6TZA9_9BURK</name>
<keyword evidence="2" id="KW-0732">Signal</keyword>
<dbReference type="RefSeq" id="WP_176071775.1">
    <property type="nucleotide sequence ID" value="NZ_JABWMJ010000019.1"/>
</dbReference>
<feature type="compositionally biased region" description="Gly residues" evidence="1">
    <location>
        <begin position="38"/>
        <end position="56"/>
    </location>
</feature>
<dbReference type="Pfam" id="PF03713">
    <property type="entry name" value="DUF305"/>
    <property type="match status" value="1"/>
</dbReference>
<evidence type="ECO:0000313" key="4">
    <source>
        <dbReference type="EMBL" id="NUZ08916.1"/>
    </source>
</evidence>
<proteinExistence type="predicted"/>
<evidence type="ECO:0000313" key="5">
    <source>
        <dbReference type="Proteomes" id="UP000529637"/>
    </source>
</evidence>
<organism evidence="4 5">
    <name type="scientific">Piscinibacter koreensis</name>
    <dbReference type="NCBI Taxonomy" id="2742824"/>
    <lineage>
        <taxon>Bacteria</taxon>
        <taxon>Pseudomonadati</taxon>
        <taxon>Pseudomonadota</taxon>
        <taxon>Betaproteobacteria</taxon>
        <taxon>Burkholderiales</taxon>
        <taxon>Sphaerotilaceae</taxon>
        <taxon>Piscinibacter</taxon>
    </lineage>
</organism>
<dbReference type="EMBL" id="JABWMJ010000019">
    <property type="protein sequence ID" value="NUZ08916.1"/>
    <property type="molecule type" value="Genomic_DNA"/>
</dbReference>
<sequence>MKTFARSLLSLVATTLMSSSVLAQPANAPSPNRSAGAGSAGMGGGHASTGMSGGQGSQQMHQIMMSGMQEMQPMTPTGDTDKDFASMMRMHHQQALEMARVEVQHGKSSELKAMARKIIKDQQKEISQLDRWLAKNN</sequence>
<feature type="domain" description="DUF305" evidence="3">
    <location>
        <begin position="49"/>
        <end position="133"/>
    </location>
</feature>
<dbReference type="AlphaFoldDB" id="A0A7Y6TZA9"/>
<feature type="chain" id="PRO_5031152452" evidence="2">
    <location>
        <begin position="24"/>
        <end position="137"/>
    </location>
</feature>
<evidence type="ECO:0000256" key="2">
    <source>
        <dbReference type="SAM" id="SignalP"/>
    </source>
</evidence>
<reference evidence="4 5" key="1">
    <citation type="submission" date="2020-06" db="EMBL/GenBank/DDBJ databases">
        <title>Schlegella sp. ID0723 isolated from air conditioner.</title>
        <authorList>
            <person name="Kim D.Y."/>
            <person name="Kim D.-U."/>
        </authorList>
    </citation>
    <scope>NUCLEOTIDE SEQUENCE [LARGE SCALE GENOMIC DNA]</scope>
    <source>
        <strain evidence="4 5">ID0723</strain>
    </source>
</reference>
<accession>A0A7Y6TZA9</accession>
<dbReference type="PANTHER" id="PTHR36933">
    <property type="entry name" value="SLL0788 PROTEIN"/>
    <property type="match status" value="1"/>
</dbReference>
<dbReference type="PANTHER" id="PTHR36933:SF1">
    <property type="entry name" value="SLL0788 PROTEIN"/>
    <property type="match status" value="1"/>
</dbReference>
<evidence type="ECO:0000259" key="3">
    <source>
        <dbReference type="Pfam" id="PF03713"/>
    </source>
</evidence>
<dbReference type="Gene3D" id="1.20.1260.10">
    <property type="match status" value="1"/>
</dbReference>
<protein>
    <submittedName>
        <fullName evidence="4">DUF305 domain-containing protein</fullName>
    </submittedName>
</protein>
<feature type="signal peptide" evidence="2">
    <location>
        <begin position="1"/>
        <end position="23"/>
    </location>
</feature>
<dbReference type="InterPro" id="IPR012347">
    <property type="entry name" value="Ferritin-like"/>
</dbReference>
<dbReference type="Proteomes" id="UP000529637">
    <property type="component" value="Unassembled WGS sequence"/>
</dbReference>